<dbReference type="Proteomes" id="UP000237608">
    <property type="component" value="Unassembled WGS sequence"/>
</dbReference>
<accession>A0A2S7WBR3</accession>
<protein>
    <recommendedName>
        <fullName evidence="3">TonB C-terminal domain-containing protein</fullName>
    </recommendedName>
</protein>
<comment type="caution">
    <text evidence="1">The sequence shown here is derived from an EMBL/GenBank/DDBJ whole genome shotgun (WGS) entry which is preliminary data.</text>
</comment>
<keyword evidence="2" id="KW-1185">Reference proteome</keyword>
<evidence type="ECO:0000313" key="2">
    <source>
        <dbReference type="Proteomes" id="UP000237608"/>
    </source>
</evidence>
<dbReference type="RefSeq" id="WP_105046204.1">
    <property type="nucleotide sequence ID" value="NZ_CP150662.1"/>
</dbReference>
<evidence type="ECO:0008006" key="3">
    <source>
        <dbReference type="Google" id="ProtNLM"/>
    </source>
</evidence>
<reference evidence="1 2" key="1">
    <citation type="submission" date="2016-12" db="EMBL/GenBank/DDBJ databases">
        <title>Trade-off between light-utilization and light-protection in marine flavobacteria.</title>
        <authorList>
            <person name="Kumagai Y."/>
            <person name="Yoshizawa S."/>
            <person name="Kogure K."/>
            <person name="Iwasaki W."/>
        </authorList>
    </citation>
    <scope>NUCLEOTIDE SEQUENCE [LARGE SCALE GENOMIC DNA]</scope>
    <source>
        <strain evidence="1 2">KCTC 22729</strain>
    </source>
</reference>
<dbReference type="EMBL" id="MSCL01000001">
    <property type="protein sequence ID" value="PQJ75063.1"/>
    <property type="molecule type" value="Genomic_DNA"/>
</dbReference>
<name>A0A2S7WBR3_9FLAO</name>
<sequence>MNRTFFVFFLVFTNVVFSQEQIKSFNLSELDELPIFHQFEIPKSQKNNILLFQAKLQQFFITNIDSKSLIYFNEQPSYALHLKTTFDGSIKINNLSEFTNIQKEALEKVLEKLNIKKGAQKNGQVVSVEFSIPLQIKFTEIKTIK</sequence>
<dbReference type="AlphaFoldDB" id="A0A2S7WBR3"/>
<evidence type="ECO:0000313" key="1">
    <source>
        <dbReference type="EMBL" id="PQJ75063.1"/>
    </source>
</evidence>
<organism evidence="1 2">
    <name type="scientific">Polaribacter gangjinensis</name>
    <dbReference type="NCBI Taxonomy" id="574710"/>
    <lineage>
        <taxon>Bacteria</taxon>
        <taxon>Pseudomonadati</taxon>
        <taxon>Bacteroidota</taxon>
        <taxon>Flavobacteriia</taxon>
        <taxon>Flavobacteriales</taxon>
        <taxon>Flavobacteriaceae</taxon>
    </lineage>
</organism>
<gene>
    <name evidence="1" type="ORF">BTO13_07275</name>
</gene>
<proteinExistence type="predicted"/>